<evidence type="ECO:0000313" key="4">
    <source>
        <dbReference type="Proteomes" id="UP000555564"/>
    </source>
</evidence>
<reference evidence="3 4" key="1">
    <citation type="submission" date="2020-08" db="EMBL/GenBank/DDBJ databases">
        <title>Sequencing the genomes of 1000 actinobacteria strains.</title>
        <authorList>
            <person name="Klenk H.-P."/>
        </authorList>
    </citation>
    <scope>NUCLEOTIDE SEQUENCE [LARGE SCALE GENOMIC DNA]</scope>
    <source>
        <strain evidence="3 4">DSM 44936</strain>
    </source>
</reference>
<dbReference type="PANTHER" id="PTHR43615">
    <property type="entry name" value="PHOSPHOENOLPYRUVATE SYNTHASE-RELATED"/>
    <property type="match status" value="1"/>
</dbReference>
<keyword evidence="4" id="KW-1185">Reference proteome</keyword>
<dbReference type="InterPro" id="IPR013815">
    <property type="entry name" value="ATP_grasp_subdomain_1"/>
</dbReference>
<protein>
    <submittedName>
        <fullName evidence="3">Pyruvate,water dikinase</fullName>
        <ecNumber evidence="3">2.7.9.2</ecNumber>
    </submittedName>
</protein>
<dbReference type="InterPro" id="IPR036637">
    <property type="entry name" value="Phosphohistidine_dom_sf"/>
</dbReference>
<dbReference type="Pfam" id="PF00391">
    <property type="entry name" value="PEP-utilizers"/>
    <property type="match status" value="1"/>
</dbReference>
<dbReference type="EC" id="2.7.9.2" evidence="3"/>
<evidence type="ECO:0000259" key="2">
    <source>
        <dbReference type="Pfam" id="PF01326"/>
    </source>
</evidence>
<evidence type="ECO:0000313" key="3">
    <source>
        <dbReference type="EMBL" id="MBB6472424.1"/>
    </source>
</evidence>
<sequence>MIEIRSHRGETGPAPEPAGPLVLDLRDVAADMLPLAGGKAVNLGVLIRAGLPVPPGCCLTTEAYGRVAASAGLDDVLRDLAATPPDDTAALAELAGRARALMLAAPVPDDIAAAARGAARGPVAVRSSATAEDLPDASFAGQQDTYLNVTGPHAVLDAVRRCWASLWTDRAVAYRAANGIDHGAVRLAVVIQDMVQARVAGVMFTANPVTGRRGETVIDAAPGLGEAVVSGAVNPDHYVVSPRGLITTRRLGDKTVAVRPLPGGGVEHVQGTGTEEPCLGDAQVIALAELGRRVETHYGAPQDTEWAVDEDGRLWLTQARPITTLYPLPPERVGADGLRVLFCFSLAQGLHRPITPMGVSVFQELATGVRELYGVRPAADPVVAVGMRVFADVTGVMRSTVGRKVMPRVFDLMEARSAVVVRGLFGDPRLSVSRRSALPAIRRVLRLMWRYRIPPRVVRMLADPERAEAHVAEVGERLGAMLAAPSAMKPVQRLDHVERVLRHLATLVPSLFPSPGAGLVSLGLAARLLRGRTRPGELQTVLRGLPHNVTTEMDLALWHAATRIRADEASARALGGPGLPDPVALPPVLRRELDGFLARYGHRAVAEIDVGVPRWSEDPAHVLGVLANYLRLDDPALAPDAVFERGAREAEATVETLARRAGGLRGRVVRFALGRTRMLGGYRETPKNYLIVALAEVRGHLRAAGADLAGRGLLDQADDVFMLTLPEVRAALGGADHRLLVRDRRAEYARESRRRHIPRILLSDGTEPEAVASAAPAADGSLTGTPASPGTVTGVARVVLDPVGAHLAPGEILVAPSTDPGWTPLFLTAGGLVMEMGGANSHGSVVAREYGIPAVVGVADATSRITTGQTITVDGTSGAVLFPGDVTTDR</sequence>
<proteinExistence type="predicted"/>
<dbReference type="InterPro" id="IPR008279">
    <property type="entry name" value="PEP-util_enz_mobile_dom"/>
</dbReference>
<dbReference type="Gene3D" id="3.50.30.10">
    <property type="entry name" value="Phosphohistidine domain"/>
    <property type="match status" value="1"/>
</dbReference>
<dbReference type="Pfam" id="PF01326">
    <property type="entry name" value="PPDK_N"/>
    <property type="match status" value="1"/>
</dbReference>
<organism evidence="3 4">
    <name type="scientific">Sphaerisporangium rubeum</name>
    <dbReference type="NCBI Taxonomy" id="321317"/>
    <lineage>
        <taxon>Bacteria</taxon>
        <taxon>Bacillati</taxon>
        <taxon>Actinomycetota</taxon>
        <taxon>Actinomycetes</taxon>
        <taxon>Streptosporangiales</taxon>
        <taxon>Streptosporangiaceae</taxon>
        <taxon>Sphaerisporangium</taxon>
    </lineage>
</organism>
<keyword evidence="3" id="KW-0808">Transferase</keyword>
<dbReference type="AlphaFoldDB" id="A0A7X0IBZ7"/>
<dbReference type="Gene3D" id="3.30.1490.20">
    <property type="entry name" value="ATP-grasp fold, A domain"/>
    <property type="match status" value="1"/>
</dbReference>
<dbReference type="GO" id="GO:0005524">
    <property type="term" value="F:ATP binding"/>
    <property type="evidence" value="ECO:0007669"/>
    <property type="project" value="InterPro"/>
</dbReference>
<dbReference type="Gene3D" id="3.30.470.20">
    <property type="entry name" value="ATP-grasp fold, B domain"/>
    <property type="match status" value="1"/>
</dbReference>
<evidence type="ECO:0000259" key="1">
    <source>
        <dbReference type="Pfam" id="PF00391"/>
    </source>
</evidence>
<name>A0A7X0IBZ7_9ACTN</name>
<dbReference type="PANTHER" id="PTHR43615:SF1">
    <property type="entry name" value="PPDK_N DOMAIN-CONTAINING PROTEIN"/>
    <property type="match status" value="1"/>
</dbReference>
<dbReference type="InterPro" id="IPR002192">
    <property type="entry name" value="PPDK_AMP/ATP-bd"/>
</dbReference>
<feature type="domain" description="PEP-utilising enzyme mobile" evidence="1">
    <location>
        <begin position="808"/>
        <end position="878"/>
    </location>
</feature>
<dbReference type="Proteomes" id="UP000555564">
    <property type="component" value="Unassembled WGS sequence"/>
</dbReference>
<dbReference type="SUPFAM" id="SSF56059">
    <property type="entry name" value="Glutathione synthetase ATP-binding domain-like"/>
    <property type="match status" value="1"/>
</dbReference>
<keyword evidence="3" id="KW-0418">Kinase</keyword>
<gene>
    <name evidence="3" type="ORF">BJ992_001855</name>
</gene>
<dbReference type="SUPFAM" id="SSF52009">
    <property type="entry name" value="Phosphohistidine domain"/>
    <property type="match status" value="1"/>
</dbReference>
<dbReference type="GO" id="GO:0008986">
    <property type="term" value="F:pyruvate, water dikinase activity"/>
    <property type="evidence" value="ECO:0007669"/>
    <property type="project" value="UniProtKB-EC"/>
</dbReference>
<keyword evidence="3" id="KW-0670">Pyruvate</keyword>
<dbReference type="EMBL" id="JACHIU010000001">
    <property type="protein sequence ID" value="MBB6472424.1"/>
    <property type="molecule type" value="Genomic_DNA"/>
</dbReference>
<feature type="domain" description="Pyruvate phosphate dikinase AMP/ATP-binding" evidence="2">
    <location>
        <begin position="34"/>
        <end position="325"/>
    </location>
</feature>
<comment type="caution">
    <text evidence="3">The sequence shown here is derived from an EMBL/GenBank/DDBJ whole genome shotgun (WGS) entry which is preliminary data.</text>
</comment>
<accession>A0A7X0IBZ7</accession>
<dbReference type="RefSeq" id="WP_184979493.1">
    <property type="nucleotide sequence ID" value="NZ_JACHIU010000001.1"/>
</dbReference>
<dbReference type="InterPro" id="IPR051549">
    <property type="entry name" value="PEP_Utilizing_Enz"/>
</dbReference>